<dbReference type="InterPro" id="IPR021812">
    <property type="entry name" value="DUF3391"/>
</dbReference>
<dbReference type="PANTHER" id="PTHR43155:SF2">
    <property type="entry name" value="CYCLIC DI-GMP PHOSPHODIESTERASE PA4108"/>
    <property type="match status" value="1"/>
</dbReference>
<dbReference type="Gene3D" id="1.10.3210.10">
    <property type="entry name" value="Hypothetical protein af1432"/>
    <property type="match status" value="1"/>
</dbReference>
<dbReference type="SUPFAM" id="SSF109604">
    <property type="entry name" value="HD-domain/PDEase-like"/>
    <property type="match status" value="1"/>
</dbReference>
<dbReference type="InterPro" id="IPR006675">
    <property type="entry name" value="HDIG_dom"/>
</dbReference>
<dbReference type="KEGG" id="sbn:Sbal195_2617"/>
<dbReference type="Pfam" id="PF11871">
    <property type="entry name" value="DUF3391"/>
    <property type="match status" value="1"/>
</dbReference>
<organism evidence="2 3">
    <name type="scientific">Shewanella baltica (strain OS195)</name>
    <dbReference type="NCBI Taxonomy" id="399599"/>
    <lineage>
        <taxon>Bacteria</taxon>
        <taxon>Pseudomonadati</taxon>
        <taxon>Pseudomonadota</taxon>
        <taxon>Gammaproteobacteria</taxon>
        <taxon>Alteromonadales</taxon>
        <taxon>Shewanellaceae</taxon>
        <taxon>Shewanella</taxon>
    </lineage>
</organism>
<dbReference type="EMBL" id="CP000891">
    <property type="protein sequence ID" value="ABX49785.1"/>
    <property type="molecule type" value="Genomic_DNA"/>
</dbReference>
<dbReference type="GeneID" id="11772711"/>
<feature type="domain" description="HD-GYP" evidence="1">
    <location>
        <begin position="147"/>
        <end position="343"/>
    </location>
</feature>
<dbReference type="PANTHER" id="PTHR43155">
    <property type="entry name" value="CYCLIC DI-GMP PHOSPHODIESTERASE PA4108-RELATED"/>
    <property type="match status" value="1"/>
</dbReference>
<evidence type="ECO:0000313" key="3">
    <source>
        <dbReference type="Proteomes" id="UP000000770"/>
    </source>
</evidence>
<dbReference type="InterPro" id="IPR037522">
    <property type="entry name" value="HD_GYP_dom"/>
</dbReference>
<keyword evidence="2" id="KW-0378">Hydrolase</keyword>
<dbReference type="Proteomes" id="UP000000770">
    <property type="component" value="Chromosome"/>
</dbReference>
<accession>A9L523</accession>
<dbReference type="AlphaFoldDB" id="A9L523"/>
<dbReference type="CDD" id="cd00077">
    <property type="entry name" value="HDc"/>
    <property type="match status" value="1"/>
</dbReference>
<dbReference type="GO" id="GO:0008081">
    <property type="term" value="F:phosphoric diester hydrolase activity"/>
    <property type="evidence" value="ECO:0007669"/>
    <property type="project" value="UniProtKB-ARBA"/>
</dbReference>
<dbReference type="PROSITE" id="PS51832">
    <property type="entry name" value="HD_GYP"/>
    <property type="match status" value="1"/>
</dbReference>
<dbReference type="Pfam" id="PF13487">
    <property type="entry name" value="HD_5"/>
    <property type="match status" value="1"/>
</dbReference>
<evidence type="ECO:0000313" key="2">
    <source>
        <dbReference type="EMBL" id="ABX49785.1"/>
    </source>
</evidence>
<name>A9L523_SHEB9</name>
<protein>
    <submittedName>
        <fullName evidence="2">Metal dependent phosphohydrolase</fullName>
    </submittedName>
</protein>
<evidence type="ECO:0000259" key="1">
    <source>
        <dbReference type="PROSITE" id="PS51832"/>
    </source>
</evidence>
<dbReference type="RefSeq" id="WP_006086240.1">
    <property type="nucleotide sequence ID" value="NC_009997.1"/>
</dbReference>
<reference evidence="2 3" key="1">
    <citation type="submission" date="2007-11" db="EMBL/GenBank/DDBJ databases">
        <title>Complete sequence of chromosome of Shewanella baltica OS195.</title>
        <authorList>
            <consortium name="US DOE Joint Genome Institute"/>
            <person name="Copeland A."/>
            <person name="Lucas S."/>
            <person name="Lapidus A."/>
            <person name="Barry K."/>
            <person name="Glavina del Rio T."/>
            <person name="Dalin E."/>
            <person name="Tice H."/>
            <person name="Pitluck S."/>
            <person name="Chain P."/>
            <person name="Malfatti S."/>
            <person name="Shin M."/>
            <person name="Vergez L."/>
            <person name="Schmutz J."/>
            <person name="Larimer F."/>
            <person name="Land M."/>
            <person name="Hauser L."/>
            <person name="Kyrpides N."/>
            <person name="Kim E."/>
            <person name="Brettar I."/>
            <person name="Rodrigues J."/>
            <person name="Konstantinidis K."/>
            <person name="Klappenbach J."/>
            <person name="Hofle M."/>
            <person name="Tiedje J."/>
            <person name="Richardson P."/>
        </authorList>
    </citation>
    <scope>NUCLEOTIDE SEQUENCE [LARGE SCALE GENOMIC DNA]</scope>
    <source>
        <strain evidence="2 3">OS195</strain>
    </source>
</reference>
<dbReference type="InterPro" id="IPR003607">
    <property type="entry name" value="HD/PDEase_dom"/>
</dbReference>
<dbReference type="HOGENOM" id="CLU_000445_92_1_6"/>
<dbReference type="NCBIfam" id="TIGR00277">
    <property type="entry name" value="HDIG"/>
    <property type="match status" value="1"/>
</dbReference>
<gene>
    <name evidence="2" type="ordered locus">Sbal195_2617</name>
</gene>
<dbReference type="SMART" id="SM00471">
    <property type="entry name" value="HDc"/>
    <property type="match status" value="1"/>
</dbReference>
<proteinExistence type="predicted"/>
<sequence length="421" mass="47462">MKKSCKVSVHQLQVGNFVRLPVAWKDHPFLFSSFHIKQAAQIELIKNLGIEHVIVDLERSDVAPIHADAVNPIKLPPSAEINVLKNDMDQYKAEQIEVQKKLRRDIHKTEQNFTRSVAMMRSLISKLRNRPLNAVDDAKDLVHTIVEQLLNSDNLVLHLMSDAKQDESIYYHSLNVAILSMLIAKELEWDRSEIETVGLSALFHDVGKLKVPPQILKKSTPWSAPELNFIKQHPLLGIELLKLADNFPQAALAPITNHHECLDGSGYPKGLKEEALDKVSQLIAVVNEYDSLCYPSQQGKARMPYAALGHLYKQYKTKLNQEYIGKMIKMLGIYPPGSVVELSSGQYAMVMSVNLSKLLCPKILVYDALVPKDQAPIVDLEIEGISIVRCLPPAALPEKVHEYLNPRERVSYYFGGDSRKQ</sequence>